<dbReference type="InterPro" id="IPR002938">
    <property type="entry name" value="FAD-bd"/>
</dbReference>
<dbReference type="PANTHER" id="PTHR13789">
    <property type="entry name" value="MONOOXYGENASE"/>
    <property type="match status" value="1"/>
</dbReference>
<accession>A0A0C3HS91</accession>
<dbReference type="Gene3D" id="3.50.50.60">
    <property type="entry name" value="FAD/NAD(P)-binding domain"/>
    <property type="match status" value="1"/>
</dbReference>
<organism evidence="7 8">
    <name type="scientific">Oidiodendron maius (strain Zn)</name>
    <dbReference type="NCBI Taxonomy" id="913774"/>
    <lineage>
        <taxon>Eukaryota</taxon>
        <taxon>Fungi</taxon>
        <taxon>Dikarya</taxon>
        <taxon>Ascomycota</taxon>
        <taxon>Pezizomycotina</taxon>
        <taxon>Leotiomycetes</taxon>
        <taxon>Leotiomycetes incertae sedis</taxon>
        <taxon>Myxotrichaceae</taxon>
        <taxon>Oidiodendron</taxon>
    </lineage>
</organism>
<evidence type="ECO:0000256" key="1">
    <source>
        <dbReference type="ARBA" id="ARBA00007992"/>
    </source>
</evidence>
<dbReference type="STRING" id="913774.A0A0C3HS91"/>
<dbReference type="HOGENOM" id="CLU_009665_19_3_1"/>
<dbReference type="PRINTS" id="PR00420">
    <property type="entry name" value="RNGMNOXGNASE"/>
</dbReference>
<evidence type="ECO:0000256" key="4">
    <source>
        <dbReference type="ARBA" id="ARBA00023002"/>
    </source>
</evidence>
<sequence length="370" mass="41522">MMRWKDGQVLVECPLKEPAHNEYKSPYWHIHRADLHRGLLEAATALGCKMYLDSRVVKIDSAVPSLTTKNGEVHTADLIVASDGLHSMAREVVMGKPGPPVPTGQMVYRVTLPVSKLKGIPELEELISVPRNNHWIGPHGTILSYLLEGVNETLINFVFTCDVNMPDGVNQKIGDNAEVRASFKDWDPRIDKMLEHVDEVLEWRLYTHEELPSWVHPSQKLCLIGDAAHAMTPYLAQGAAMGIEDSAILGGLLEKYPTKETLPKVLHAYEQLRIKRAAKVASASIESRYFTQMPDGEKQADRDEYLLSHPGIWKGHRNIRSQKEFLDELFGYDAYAELDKYIAAHEFERKGGVEKSGFGKSSLEQVSLTA</sequence>
<evidence type="ECO:0000313" key="7">
    <source>
        <dbReference type="EMBL" id="KIN05087.1"/>
    </source>
</evidence>
<evidence type="ECO:0000259" key="6">
    <source>
        <dbReference type="Pfam" id="PF01494"/>
    </source>
</evidence>
<keyword evidence="3" id="KW-0274">FAD</keyword>
<keyword evidence="8" id="KW-1185">Reference proteome</keyword>
<reference evidence="8" key="2">
    <citation type="submission" date="2015-01" db="EMBL/GenBank/DDBJ databases">
        <title>Evolutionary Origins and Diversification of the Mycorrhizal Mutualists.</title>
        <authorList>
            <consortium name="DOE Joint Genome Institute"/>
            <consortium name="Mycorrhizal Genomics Consortium"/>
            <person name="Kohler A."/>
            <person name="Kuo A."/>
            <person name="Nagy L.G."/>
            <person name="Floudas D."/>
            <person name="Copeland A."/>
            <person name="Barry K.W."/>
            <person name="Cichocki N."/>
            <person name="Veneault-Fourrey C."/>
            <person name="LaButti K."/>
            <person name="Lindquist E.A."/>
            <person name="Lipzen A."/>
            <person name="Lundell T."/>
            <person name="Morin E."/>
            <person name="Murat C."/>
            <person name="Riley R."/>
            <person name="Ohm R."/>
            <person name="Sun H."/>
            <person name="Tunlid A."/>
            <person name="Henrissat B."/>
            <person name="Grigoriev I.V."/>
            <person name="Hibbett D.S."/>
            <person name="Martin F."/>
        </authorList>
    </citation>
    <scope>NUCLEOTIDE SEQUENCE [LARGE SCALE GENOMIC DNA]</scope>
    <source>
        <strain evidence="8">Zn</strain>
    </source>
</reference>
<dbReference type="Proteomes" id="UP000054321">
    <property type="component" value="Unassembled WGS sequence"/>
</dbReference>
<dbReference type="Pfam" id="PF01494">
    <property type="entry name" value="FAD_binding_3"/>
    <property type="match status" value="1"/>
</dbReference>
<dbReference type="GO" id="GO:0071949">
    <property type="term" value="F:FAD binding"/>
    <property type="evidence" value="ECO:0007669"/>
    <property type="project" value="InterPro"/>
</dbReference>
<dbReference type="InterPro" id="IPR036188">
    <property type="entry name" value="FAD/NAD-bd_sf"/>
</dbReference>
<evidence type="ECO:0000313" key="8">
    <source>
        <dbReference type="Proteomes" id="UP000054321"/>
    </source>
</evidence>
<gene>
    <name evidence="7" type="ORF">OIDMADRAFT_116677</name>
</gene>
<proteinExistence type="inferred from homology"/>
<dbReference type="AlphaFoldDB" id="A0A0C3HS91"/>
<evidence type="ECO:0000256" key="3">
    <source>
        <dbReference type="ARBA" id="ARBA00022827"/>
    </source>
</evidence>
<feature type="domain" description="FAD-binding" evidence="6">
    <location>
        <begin position="31"/>
        <end position="282"/>
    </location>
</feature>
<dbReference type="EMBL" id="KN832872">
    <property type="protein sequence ID" value="KIN05087.1"/>
    <property type="molecule type" value="Genomic_DNA"/>
</dbReference>
<evidence type="ECO:0000256" key="5">
    <source>
        <dbReference type="ARBA" id="ARBA00023033"/>
    </source>
</evidence>
<name>A0A0C3HS91_OIDMZ</name>
<dbReference type="InterPro" id="IPR050493">
    <property type="entry name" value="FAD-dep_Monooxygenase_BioMet"/>
</dbReference>
<keyword evidence="5" id="KW-0503">Monooxygenase</keyword>
<keyword evidence="2" id="KW-0285">Flavoprotein</keyword>
<protein>
    <recommendedName>
        <fullName evidence="6">FAD-binding domain-containing protein</fullName>
    </recommendedName>
</protein>
<dbReference type="GO" id="GO:0004497">
    <property type="term" value="F:monooxygenase activity"/>
    <property type="evidence" value="ECO:0007669"/>
    <property type="project" value="UniProtKB-KW"/>
</dbReference>
<dbReference type="SUPFAM" id="SSF54373">
    <property type="entry name" value="FAD-linked reductases, C-terminal domain"/>
    <property type="match status" value="1"/>
</dbReference>
<dbReference type="SUPFAM" id="SSF51905">
    <property type="entry name" value="FAD/NAD(P)-binding domain"/>
    <property type="match status" value="1"/>
</dbReference>
<comment type="similarity">
    <text evidence="1">Belongs to the paxM FAD-dependent monooxygenase family.</text>
</comment>
<dbReference type="InParanoid" id="A0A0C3HS91"/>
<dbReference type="OrthoDB" id="16820at2759"/>
<evidence type="ECO:0000256" key="2">
    <source>
        <dbReference type="ARBA" id="ARBA00022630"/>
    </source>
</evidence>
<reference evidence="7 8" key="1">
    <citation type="submission" date="2014-04" db="EMBL/GenBank/DDBJ databases">
        <authorList>
            <consortium name="DOE Joint Genome Institute"/>
            <person name="Kuo A."/>
            <person name="Martino E."/>
            <person name="Perotto S."/>
            <person name="Kohler A."/>
            <person name="Nagy L.G."/>
            <person name="Floudas D."/>
            <person name="Copeland A."/>
            <person name="Barry K.W."/>
            <person name="Cichocki N."/>
            <person name="Veneault-Fourrey C."/>
            <person name="LaButti K."/>
            <person name="Lindquist E.A."/>
            <person name="Lipzen A."/>
            <person name="Lundell T."/>
            <person name="Morin E."/>
            <person name="Murat C."/>
            <person name="Sun H."/>
            <person name="Tunlid A."/>
            <person name="Henrissat B."/>
            <person name="Grigoriev I.V."/>
            <person name="Hibbett D.S."/>
            <person name="Martin F."/>
            <person name="Nordberg H.P."/>
            <person name="Cantor M.N."/>
            <person name="Hua S.X."/>
        </authorList>
    </citation>
    <scope>NUCLEOTIDE SEQUENCE [LARGE SCALE GENOMIC DNA]</scope>
    <source>
        <strain evidence="7 8">Zn</strain>
    </source>
</reference>
<keyword evidence="4" id="KW-0560">Oxidoreductase</keyword>
<dbReference type="PANTHER" id="PTHR13789:SF238">
    <property type="entry name" value="PUTATIVE (AFU_ORTHOLOGUE AFUA_2G01680)-RELATED"/>
    <property type="match status" value="1"/>
</dbReference>